<dbReference type="Proteomes" id="UP000198964">
    <property type="component" value="Unassembled WGS sequence"/>
</dbReference>
<dbReference type="Pfam" id="PF08486">
    <property type="entry name" value="SpoIID"/>
    <property type="match status" value="1"/>
</dbReference>
<keyword evidence="3" id="KW-1185">Reference proteome</keyword>
<gene>
    <name evidence="2" type="ORF">SAMN05216283_11817</name>
</gene>
<dbReference type="NCBIfam" id="TIGR02669">
    <property type="entry name" value="SpoIID_LytB"/>
    <property type="match status" value="1"/>
</dbReference>
<evidence type="ECO:0000313" key="2">
    <source>
        <dbReference type="EMBL" id="SFF85327.1"/>
    </source>
</evidence>
<dbReference type="InterPro" id="IPR013693">
    <property type="entry name" value="SpoIID/LytB_N"/>
</dbReference>
<reference evidence="2 3" key="1">
    <citation type="submission" date="2016-10" db="EMBL/GenBank/DDBJ databases">
        <authorList>
            <person name="de Groot N.N."/>
        </authorList>
    </citation>
    <scope>NUCLEOTIDE SEQUENCE [LARGE SCALE GENOMIC DNA]</scope>
    <source>
        <strain evidence="2 3">CGMCC 1.9156</strain>
    </source>
</reference>
<sequence length="443" mass="49906">MKEQPIIHVGIMAESNIDFELSGNYSLPEQLSGTRFQASLIDNSIQITSEDGKTIAAESVVFSTKSAEDSFLLKAVTIGIDFHWEQKEDQRFRGDLKLVIESGKLRAINLVPLEEYLRSVISSEMSATSSPELLKAHAVISRSWLLAQIEKSKAIQSANEKYQSTEQREGELIRWYDREDHTLFDVCSDDHCQRYQGITKIISDKASQAIDATQGEVLTAHDKICDARFSKCCGGVSENFENVWEPVYHSYLTKVVDSEKAATTCVDLRQEDEADSWIRTSPEAFCNTTDKQILSQVLPDFDQATADFYRWKVTYSQEELTSLIREKTGIDFGEIIELKPIERGHSARLIKLQIVGSKKTLTIGKELEIRRALSKSHLYSSAFVIDHLNLQNGIPQQFVLIGSGWGHGVGLCQIGAAVMGEKGYNYQAILNHYFRDADLKKLY</sequence>
<dbReference type="RefSeq" id="WP_093921655.1">
    <property type="nucleotide sequence ID" value="NZ_FONW01000018.1"/>
</dbReference>
<dbReference type="AlphaFoldDB" id="A0A1I2M708"/>
<evidence type="ECO:0000259" key="1">
    <source>
        <dbReference type="Pfam" id="PF08486"/>
    </source>
</evidence>
<feature type="domain" description="Sporulation stage II protein D amidase enhancer LytB N-terminal" evidence="1">
    <location>
        <begin position="102"/>
        <end position="219"/>
    </location>
</feature>
<dbReference type="GO" id="GO:0030288">
    <property type="term" value="C:outer membrane-bounded periplasmic space"/>
    <property type="evidence" value="ECO:0007669"/>
    <property type="project" value="TreeGrafter"/>
</dbReference>
<dbReference type="PANTHER" id="PTHR30032:SF4">
    <property type="entry name" value="AMIDASE ENHANCER"/>
    <property type="match status" value="1"/>
</dbReference>
<organism evidence="2 3">
    <name type="scientific">Sunxiuqinia elliptica</name>
    <dbReference type="NCBI Taxonomy" id="655355"/>
    <lineage>
        <taxon>Bacteria</taxon>
        <taxon>Pseudomonadati</taxon>
        <taxon>Bacteroidota</taxon>
        <taxon>Bacteroidia</taxon>
        <taxon>Marinilabiliales</taxon>
        <taxon>Prolixibacteraceae</taxon>
        <taxon>Sunxiuqinia</taxon>
    </lineage>
</organism>
<name>A0A1I2M708_9BACT</name>
<dbReference type="STRING" id="655355.SAMN05216283_11817"/>
<dbReference type="GO" id="GO:0030435">
    <property type="term" value="P:sporulation resulting in formation of a cellular spore"/>
    <property type="evidence" value="ECO:0007669"/>
    <property type="project" value="InterPro"/>
</dbReference>
<dbReference type="PANTHER" id="PTHR30032">
    <property type="entry name" value="N-ACETYLMURAMOYL-L-ALANINE AMIDASE-RELATED"/>
    <property type="match status" value="1"/>
</dbReference>
<dbReference type="EMBL" id="FONW01000018">
    <property type="protein sequence ID" value="SFF85327.1"/>
    <property type="molecule type" value="Genomic_DNA"/>
</dbReference>
<evidence type="ECO:0000313" key="3">
    <source>
        <dbReference type="Proteomes" id="UP000198964"/>
    </source>
</evidence>
<dbReference type="InterPro" id="IPR013486">
    <property type="entry name" value="SpoIID/LytB"/>
</dbReference>
<accession>A0A1I2M708</accession>
<protein>
    <submittedName>
        <fullName evidence="2">SpoIID/LytB domain protein</fullName>
    </submittedName>
</protein>
<proteinExistence type="predicted"/>
<dbReference type="InterPro" id="IPR051922">
    <property type="entry name" value="Bact_Sporulation_Assoc"/>
</dbReference>